<dbReference type="AlphaFoldDB" id="A0A0E2B9X2"/>
<gene>
    <name evidence="1" type="ORF">LEP1GSC081_0251</name>
</gene>
<name>A0A0E2B9X2_9LEPT</name>
<evidence type="ECO:0000313" key="2">
    <source>
        <dbReference type="Proteomes" id="UP000006253"/>
    </source>
</evidence>
<sequence length="40" mass="4909">MDFENSPKNKKNSDRIFERRNLIVFLSIIESKKLWIEKKL</sequence>
<comment type="caution">
    <text evidence="1">The sequence shown here is derived from an EMBL/GenBank/DDBJ whole genome shotgun (WGS) entry which is preliminary data.</text>
</comment>
<dbReference type="Proteomes" id="UP000006253">
    <property type="component" value="Unassembled WGS sequence"/>
</dbReference>
<evidence type="ECO:0000313" key="1">
    <source>
        <dbReference type="EMBL" id="EKO13918.1"/>
    </source>
</evidence>
<reference evidence="1 2" key="1">
    <citation type="submission" date="2012-10" db="EMBL/GenBank/DDBJ databases">
        <authorList>
            <person name="Harkins D.M."/>
            <person name="Durkin A.S."/>
            <person name="Brinkac L.M."/>
            <person name="Selengut J.D."/>
            <person name="Sanka R."/>
            <person name="DePew J."/>
            <person name="Purushe J."/>
            <person name="Peacock S.J."/>
            <person name="Thaipadungpanit J."/>
            <person name="Wuthiekanun V.W."/>
            <person name="Day N.P."/>
            <person name="Vinetz J.M."/>
            <person name="Sutton G.G."/>
            <person name="Nelson W.C."/>
            <person name="Fouts D.E."/>
        </authorList>
    </citation>
    <scope>NUCLEOTIDE SEQUENCE [LARGE SCALE GENOMIC DNA]</scope>
    <source>
        <strain evidence="1 2">H1</strain>
    </source>
</reference>
<protein>
    <submittedName>
        <fullName evidence="1">Uncharacterized protein</fullName>
    </submittedName>
</protein>
<proteinExistence type="predicted"/>
<organism evidence="1 2">
    <name type="scientific">Leptospira kirschneri str. H1</name>
    <dbReference type="NCBI Taxonomy" id="1049966"/>
    <lineage>
        <taxon>Bacteria</taxon>
        <taxon>Pseudomonadati</taxon>
        <taxon>Spirochaetota</taxon>
        <taxon>Spirochaetia</taxon>
        <taxon>Leptospirales</taxon>
        <taxon>Leptospiraceae</taxon>
        <taxon>Leptospira</taxon>
    </lineage>
</organism>
<dbReference type="EMBL" id="AHMY02000066">
    <property type="protein sequence ID" value="EKO13918.1"/>
    <property type="molecule type" value="Genomic_DNA"/>
</dbReference>
<accession>A0A0E2B9X2</accession>